<comment type="caution">
    <text evidence="5">The sequence shown here is derived from an EMBL/GenBank/DDBJ whole genome shotgun (WGS) entry which is preliminary data.</text>
</comment>
<dbReference type="PANTHER" id="PTHR38445">
    <property type="entry name" value="HTH-TYPE TRANSCRIPTIONAL REPRESSOR YTRA"/>
    <property type="match status" value="1"/>
</dbReference>
<evidence type="ECO:0000256" key="1">
    <source>
        <dbReference type="ARBA" id="ARBA00023015"/>
    </source>
</evidence>
<dbReference type="EMBL" id="AZEU01000267">
    <property type="protein sequence ID" value="KRL40642.1"/>
    <property type="molecule type" value="Genomic_DNA"/>
</dbReference>
<keyword evidence="6" id="KW-1185">Reference proteome</keyword>
<dbReference type="SUPFAM" id="SSF46785">
    <property type="entry name" value="Winged helix' DNA-binding domain"/>
    <property type="match status" value="1"/>
</dbReference>
<evidence type="ECO:0000313" key="6">
    <source>
        <dbReference type="Proteomes" id="UP000051790"/>
    </source>
</evidence>
<protein>
    <recommendedName>
        <fullName evidence="4">HTH gntR-type domain-containing protein</fullName>
    </recommendedName>
</protein>
<proteinExistence type="predicted"/>
<dbReference type="Gene3D" id="1.10.10.10">
    <property type="entry name" value="Winged helix-like DNA-binding domain superfamily/Winged helix DNA-binding domain"/>
    <property type="match status" value="1"/>
</dbReference>
<dbReference type="InterPro" id="IPR000524">
    <property type="entry name" value="Tscrpt_reg_HTH_GntR"/>
</dbReference>
<evidence type="ECO:0000256" key="2">
    <source>
        <dbReference type="ARBA" id="ARBA00023125"/>
    </source>
</evidence>
<reference evidence="5 6" key="1">
    <citation type="journal article" date="2015" name="Genome Announc.">
        <title>Expanding the biotechnology potential of lactobacilli through comparative genomics of 213 strains and associated genera.</title>
        <authorList>
            <person name="Sun Z."/>
            <person name="Harris H.M."/>
            <person name="McCann A."/>
            <person name="Guo C."/>
            <person name="Argimon S."/>
            <person name="Zhang W."/>
            <person name="Yang X."/>
            <person name="Jeffery I.B."/>
            <person name="Cooney J.C."/>
            <person name="Kagawa T.F."/>
            <person name="Liu W."/>
            <person name="Song Y."/>
            <person name="Salvetti E."/>
            <person name="Wrobel A."/>
            <person name="Rasinkangas P."/>
            <person name="Parkhill J."/>
            <person name="Rea M.C."/>
            <person name="O'Sullivan O."/>
            <person name="Ritari J."/>
            <person name="Douillard F.P."/>
            <person name="Paul Ross R."/>
            <person name="Yang R."/>
            <person name="Briner A.E."/>
            <person name="Felis G.E."/>
            <person name="de Vos W.M."/>
            <person name="Barrangou R."/>
            <person name="Klaenhammer T.R."/>
            <person name="Caufield P.W."/>
            <person name="Cui Y."/>
            <person name="Zhang H."/>
            <person name="O'Toole P.W."/>
        </authorList>
    </citation>
    <scope>NUCLEOTIDE SEQUENCE [LARGE SCALE GENOMIC DNA]</scope>
    <source>
        <strain evidence="5 6">DSM 13343</strain>
    </source>
</reference>
<sequence>MHFDADSVVPLFQQVAEQLQAGILSGAFKDNEQVPSTTAMARQYQLNPATVLKGMNVLVDAGLIEKKRGIGMFVCDGATAKLQQLAIADFGDTLKPVIQAAKALGMDKQALLAAIDKGWDE</sequence>
<feature type="domain" description="HTH gntR-type" evidence="4">
    <location>
        <begin position="9"/>
        <end position="77"/>
    </location>
</feature>
<evidence type="ECO:0000256" key="3">
    <source>
        <dbReference type="ARBA" id="ARBA00023163"/>
    </source>
</evidence>
<dbReference type="CDD" id="cd07377">
    <property type="entry name" value="WHTH_GntR"/>
    <property type="match status" value="1"/>
</dbReference>
<dbReference type="RefSeq" id="WP_054718733.1">
    <property type="nucleotide sequence ID" value="NZ_AZEU01000267.1"/>
</dbReference>
<dbReference type="InterPro" id="IPR036390">
    <property type="entry name" value="WH_DNA-bd_sf"/>
</dbReference>
<dbReference type="GO" id="GO:0003700">
    <property type="term" value="F:DNA-binding transcription factor activity"/>
    <property type="evidence" value="ECO:0007669"/>
    <property type="project" value="InterPro"/>
</dbReference>
<dbReference type="InterPro" id="IPR036388">
    <property type="entry name" value="WH-like_DNA-bd_sf"/>
</dbReference>
<dbReference type="Proteomes" id="UP000051790">
    <property type="component" value="Unassembled WGS sequence"/>
</dbReference>
<keyword evidence="3" id="KW-0804">Transcription</keyword>
<dbReference type="AlphaFoldDB" id="A0A0R1QFP5"/>
<dbReference type="PATRIC" id="fig|1423769.4.peg.2441"/>
<dbReference type="Pfam" id="PF00392">
    <property type="entry name" value="GntR"/>
    <property type="match status" value="1"/>
</dbReference>
<keyword evidence="2" id="KW-0238">DNA-binding</keyword>
<dbReference type="GO" id="GO:0003677">
    <property type="term" value="F:DNA binding"/>
    <property type="evidence" value="ECO:0007669"/>
    <property type="project" value="UniProtKB-KW"/>
</dbReference>
<gene>
    <name evidence="5" type="ORF">FD01_GL002260</name>
</gene>
<organism evidence="5 6">
    <name type="scientific">Lacticaseibacillus manihotivorans DSM 13343 = JCM 12514</name>
    <dbReference type="NCBI Taxonomy" id="1423769"/>
    <lineage>
        <taxon>Bacteria</taxon>
        <taxon>Bacillati</taxon>
        <taxon>Bacillota</taxon>
        <taxon>Bacilli</taxon>
        <taxon>Lactobacillales</taxon>
        <taxon>Lactobacillaceae</taxon>
        <taxon>Lacticaseibacillus</taxon>
    </lineage>
</organism>
<dbReference type="OrthoDB" id="162505at2"/>
<dbReference type="SMART" id="SM00345">
    <property type="entry name" value="HTH_GNTR"/>
    <property type="match status" value="1"/>
</dbReference>
<dbReference type="PROSITE" id="PS50949">
    <property type="entry name" value="HTH_GNTR"/>
    <property type="match status" value="1"/>
</dbReference>
<keyword evidence="1" id="KW-0805">Transcription regulation</keyword>
<dbReference type="PANTHER" id="PTHR38445:SF10">
    <property type="entry name" value="GNTR-FAMILY TRANSCRIPTIONAL REGULATOR"/>
    <property type="match status" value="1"/>
</dbReference>
<evidence type="ECO:0000313" key="5">
    <source>
        <dbReference type="EMBL" id="KRL40642.1"/>
    </source>
</evidence>
<evidence type="ECO:0000259" key="4">
    <source>
        <dbReference type="PROSITE" id="PS50949"/>
    </source>
</evidence>
<accession>A0A0R1QFP5</accession>
<name>A0A0R1QFP5_9LACO</name>